<keyword evidence="2" id="KW-1185">Reference proteome</keyword>
<organism evidence="1 2">
    <name type="scientific">Chitinophaga oryziterrae</name>
    <dbReference type="NCBI Taxonomy" id="1031224"/>
    <lineage>
        <taxon>Bacteria</taxon>
        <taxon>Pseudomonadati</taxon>
        <taxon>Bacteroidota</taxon>
        <taxon>Chitinophagia</taxon>
        <taxon>Chitinophagales</taxon>
        <taxon>Chitinophagaceae</taxon>
        <taxon>Chitinophaga</taxon>
    </lineage>
</organism>
<evidence type="ECO:0000313" key="2">
    <source>
        <dbReference type="Proteomes" id="UP000468388"/>
    </source>
</evidence>
<dbReference type="Proteomes" id="UP000468388">
    <property type="component" value="Unassembled WGS sequence"/>
</dbReference>
<dbReference type="InterPro" id="IPR013783">
    <property type="entry name" value="Ig-like_fold"/>
</dbReference>
<sequence length="282" mass="31158">MKLALLQKIPAGLFLCMFFYSVTTVAQGNLLVTPKRIVFDGPKKTQELNLANIGRDTAKYVVSIIEIRMNENGTFERITEPDPGQVFASKYLRFFPRSVVLAPNEAQLVRIQLINYNQLEPGEYRSHVYFRAEPDEKPLGKEDPLKDSGTISVKLVPVFGLTVPVIIRVGESTAKVSISGLSFSIASDTTPGINVVFNREGNMSVYGDITAQYISPQGKITSVGFVRGVAVYTPTRKRQFRIDLNTAPGINYHTGKVRVLYSAQANAKTKTDTLAEAEIALH</sequence>
<proteinExistence type="predicted"/>
<dbReference type="SUPFAM" id="SSF49354">
    <property type="entry name" value="PapD-like"/>
    <property type="match status" value="1"/>
</dbReference>
<dbReference type="EMBL" id="WRXO01000004">
    <property type="protein sequence ID" value="MVT41938.1"/>
    <property type="molecule type" value="Genomic_DNA"/>
</dbReference>
<gene>
    <name evidence="1" type="ORF">GO495_15210</name>
</gene>
<dbReference type="OrthoDB" id="6658153at2"/>
<dbReference type="Gene3D" id="2.60.40.10">
    <property type="entry name" value="Immunoglobulins"/>
    <property type="match status" value="1"/>
</dbReference>
<dbReference type="RefSeq" id="WP_157300578.1">
    <property type="nucleotide sequence ID" value="NZ_BAAAZB010000005.1"/>
</dbReference>
<accession>A0A6N8JBV7</accession>
<protein>
    <submittedName>
        <fullName evidence="1">Molecular chaperone</fullName>
    </submittedName>
</protein>
<comment type="caution">
    <text evidence="1">The sequence shown here is derived from an EMBL/GenBank/DDBJ whole genome shotgun (WGS) entry which is preliminary data.</text>
</comment>
<evidence type="ECO:0000313" key="1">
    <source>
        <dbReference type="EMBL" id="MVT41938.1"/>
    </source>
</evidence>
<dbReference type="InterPro" id="IPR008962">
    <property type="entry name" value="PapD-like_sf"/>
</dbReference>
<dbReference type="AlphaFoldDB" id="A0A6N8JBV7"/>
<reference evidence="1 2" key="1">
    <citation type="submission" date="2019-12" db="EMBL/GenBank/DDBJ databases">
        <title>The draft genomic sequence of strain Chitinophaga oryziterrae JCM 16595.</title>
        <authorList>
            <person name="Zhang X."/>
        </authorList>
    </citation>
    <scope>NUCLEOTIDE SEQUENCE [LARGE SCALE GENOMIC DNA]</scope>
    <source>
        <strain evidence="1 2">JCM 16595</strain>
    </source>
</reference>
<name>A0A6N8JBV7_9BACT</name>